<dbReference type="InterPro" id="IPR058648">
    <property type="entry name" value="HH_CzcB-like"/>
</dbReference>
<dbReference type="GO" id="GO:0016020">
    <property type="term" value="C:membrane"/>
    <property type="evidence" value="ECO:0007669"/>
    <property type="project" value="InterPro"/>
</dbReference>
<dbReference type="GO" id="GO:0015679">
    <property type="term" value="P:plasma membrane copper ion transport"/>
    <property type="evidence" value="ECO:0007669"/>
    <property type="project" value="TreeGrafter"/>
</dbReference>
<dbReference type="InterPro" id="IPR051909">
    <property type="entry name" value="MFP_Cation_Efflux"/>
</dbReference>
<dbReference type="InterPro" id="IPR006143">
    <property type="entry name" value="RND_pump_MFP"/>
</dbReference>
<dbReference type="InterPro" id="IPR058792">
    <property type="entry name" value="Beta-barrel_RND_2"/>
</dbReference>
<dbReference type="NCBIfam" id="TIGR01730">
    <property type="entry name" value="RND_mfp"/>
    <property type="match status" value="1"/>
</dbReference>
<reference evidence="6" key="1">
    <citation type="submission" date="2024-07" db="EMBL/GenBank/DDBJ databases">
        <authorList>
            <person name="Biller S.J."/>
        </authorList>
    </citation>
    <scope>NUCLEOTIDE SEQUENCE</scope>
    <source>
        <strain evidence="6">WC2409</strain>
    </source>
</reference>
<keyword evidence="2" id="KW-0813">Transport</keyword>
<dbReference type="Gene3D" id="2.40.420.20">
    <property type="match status" value="1"/>
</dbReference>
<evidence type="ECO:0000256" key="2">
    <source>
        <dbReference type="ARBA" id="ARBA00022448"/>
    </source>
</evidence>
<dbReference type="Gene3D" id="2.40.30.170">
    <property type="match status" value="1"/>
</dbReference>
<evidence type="ECO:0000259" key="3">
    <source>
        <dbReference type="Pfam" id="PF25893"/>
    </source>
</evidence>
<evidence type="ECO:0000256" key="1">
    <source>
        <dbReference type="ARBA" id="ARBA00009477"/>
    </source>
</evidence>
<dbReference type="AlphaFoldDB" id="A0AB39W847"/>
<dbReference type="Pfam" id="PF25954">
    <property type="entry name" value="Beta-barrel_RND_2"/>
    <property type="match status" value="1"/>
</dbReference>
<dbReference type="PROSITE" id="PS51257">
    <property type="entry name" value="PROKAR_LIPOPROTEIN"/>
    <property type="match status" value="1"/>
</dbReference>
<dbReference type="Gene3D" id="1.10.287.470">
    <property type="entry name" value="Helix hairpin bin"/>
    <property type="match status" value="1"/>
</dbReference>
<dbReference type="GO" id="GO:0030313">
    <property type="term" value="C:cell envelope"/>
    <property type="evidence" value="ECO:0007669"/>
    <property type="project" value="TreeGrafter"/>
</dbReference>
<dbReference type="SUPFAM" id="SSF111369">
    <property type="entry name" value="HlyD-like secretion proteins"/>
    <property type="match status" value="1"/>
</dbReference>
<dbReference type="PANTHER" id="PTHR30097">
    <property type="entry name" value="CATION EFFLUX SYSTEM PROTEIN CUSB"/>
    <property type="match status" value="1"/>
</dbReference>
<comment type="similarity">
    <text evidence="1">Belongs to the membrane fusion protein (MFP) (TC 8.A.1) family.</text>
</comment>
<dbReference type="GO" id="GO:0022857">
    <property type="term" value="F:transmembrane transporter activity"/>
    <property type="evidence" value="ECO:0007669"/>
    <property type="project" value="InterPro"/>
</dbReference>
<dbReference type="InterPro" id="IPR058647">
    <property type="entry name" value="BSH_CzcB-like"/>
</dbReference>
<dbReference type="PANTHER" id="PTHR30097:SF4">
    <property type="entry name" value="SLR6042 PROTEIN"/>
    <property type="match status" value="1"/>
</dbReference>
<dbReference type="EMBL" id="CP165625">
    <property type="protein sequence ID" value="XDU96656.1"/>
    <property type="molecule type" value="Genomic_DNA"/>
</dbReference>
<dbReference type="GO" id="GO:0060003">
    <property type="term" value="P:copper ion export"/>
    <property type="evidence" value="ECO:0007669"/>
    <property type="project" value="TreeGrafter"/>
</dbReference>
<evidence type="ECO:0000259" key="4">
    <source>
        <dbReference type="Pfam" id="PF25954"/>
    </source>
</evidence>
<feature type="domain" description="CzcB-like alpha-helical hairpin" evidence="3">
    <location>
        <begin position="110"/>
        <end position="168"/>
    </location>
</feature>
<name>A0AB39W847_9FLAO</name>
<accession>A0AB39W847</accession>
<evidence type="ECO:0000313" key="6">
    <source>
        <dbReference type="EMBL" id="XDU96656.1"/>
    </source>
</evidence>
<protein>
    <submittedName>
        <fullName evidence="6">Efflux RND transporter periplasmic adaptor subunit</fullName>
    </submittedName>
</protein>
<proteinExistence type="inferred from homology"/>
<gene>
    <name evidence="6" type="ORF">AB3G34_05950</name>
</gene>
<feature type="domain" description="CusB-like beta-barrel" evidence="4">
    <location>
        <begin position="224"/>
        <end position="295"/>
    </location>
</feature>
<evidence type="ECO:0000259" key="5">
    <source>
        <dbReference type="Pfam" id="PF25973"/>
    </source>
</evidence>
<dbReference type="RefSeq" id="WP_367769796.1">
    <property type="nucleotide sequence ID" value="NZ_CP165625.1"/>
</dbReference>
<sequence>MKKTLYIFTLSILFVSCKETKSEEVIDKNDNLISVTTAQFKSGAMEISAPVEEDFDVTVKTSGKIDVPPQNRAQITSFIGGYVKSTTLLVGDKVSKGQALLTLENTEFLDIQKEYLDVAEQIKYLKSEYERQKTLFDEKITSQKNYLKAESDYRRAKGMYQSLKAKLLMLNISPANVEKGNLTSVITIYAPISGDIVVMNANVGMHVSPSDVILDIIQTSHLHLELNVFEKDILNVKEGQKIKFTVPEASKDVFNAEVHLVGKSIEGSDRTINVHGHLDETMKQKLITGMFVEAAIIVDSKKGLAIPTEALITENNKYFVLLLKEDKNNSYFFKKVAVKVGERSEKFIEILPDTHINSSSKILVKGVFDVTN</sequence>
<organism evidence="6">
    <name type="scientific">Flavobacterium sp. WC2409</name>
    <dbReference type="NCBI Taxonomy" id="3234139"/>
    <lineage>
        <taxon>Bacteria</taxon>
        <taxon>Pseudomonadati</taxon>
        <taxon>Bacteroidota</taxon>
        <taxon>Flavobacteriia</taxon>
        <taxon>Flavobacteriales</taxon>
        <taxon>Flavobacteriaceae</taxon>
        <taxon>Flavobacterium</taxon>
    </lineage>
</organism>
<dbReference type="Pfam" id="PF25893">
    <property type="entry name" value="HH_CzcB"/>
    <property type="match status" value="1"/>
</dbReference>
<feature type="domain" description="CzcB-like barrel-sandwich hybrid" evidence="5">
    <location>
        <begin position="73"/>
        <end position="216"/>
    </location>
</feature>
<dbReference type="Pfam" id="PF25973">
    <property type="entry name" value="BSH_CzcB"/>
    <property type="match status" value="1"/>
</dbReference>